<evidence type="ECO:0000313" key="2">
    <source>
        <dbReference type="Proteomes" id="UP000245431"/>
    </source>
</evidence>
<sequence length="55" mass="6222">MAKLVRVYDPDETERRINLTLPDAVCPGLLEFMSELPYGNDTGRLQDLSATRLLN</sequence>
<proteinExistence type="predicted"/>
<dbReference type="AlphaFoldDB" id="A0A1D3KAM0"/>
<gene>
    <name evidence="1" type="ORF">PVE_P0371</name>
</gene>
<reference evidence="2" key="1">
    <citation type="submission" date="2016-07" db="EMBL/GenBank/DDBJ databases">
        <authorList>
            <person name="Florea S."/>
            <person name="Webb J.S."/>
            <person name="Jaromczyk J."/>
            <person name="Schardl C.L."/>
        </authorList>
    </citation>
    <scope>NUCLEOTIDE SEQUENCE [LARGE SCALE GENOMIC DNA]</scope>
    <source>
        <strain evidence="2">1YdBTEX2</strain>
        <plasmid evidence="2">Plasmid pve_Plasmid</plasmid>
    </source>
</reference>
<dbReference type="Proteomes" id="UP000245431">
    <property type="component" value="Plasmid PVE_plasmid"/>
</dbReference>
<accession>A0A1D3KAM0</accession>
<name>A0A1D3KAM0_PSEVE</name>
<geneLocation type="plasmid" evidence="2">
    <name>pve_Plasmid</name>
</geneLocation>
<organism evidence="1 2">
    <name type="scientific">Pseudomonas veronii 1YdBTEX2</name>
    <dbReference type="NCBI Taxonomy" id="1295141"/>
    <lineage>
        <taxon>Bacteria</taxon>
        <taxon>Pseudomonadati</taxon>
        <taxon>Pseudomonadota</taxon>
        <taxon>Gammaproteobacteria</taxon>
        <taxon>Pseudomonadales</taxon>
        <taxon>Pseudomonadaceae</taxon>
        <taxon>Pseudomonas</taxon>
    </lineage>
</organism>
<keyword evidence="1" id="KW-0614">Plasmid</keyword>
<evidence type="ECO:0000313" key="1">
    <source>
        <dbReference type="EMBL" id="SBW85409.1"/>
    </source>
</evidence>
<protein>
    <submittedName>
        <fullName evidence="1">Uncharacterized protein</fullName>
    </submittedName>
</protein>
<dbReference type="EMBL" id="LT599585">
    <property type="protein sequence ID" value="SBW85409.1"/>
    <property type="molecule type" value="Genomic_DNA"/>
</dbReference>